<protein>
    <submittedName>
        <fullName evidence="1">Uncharacterized protein</fullName>
    </submittedName>
</protein>
<evidence type="ECO:0000313" key="2">
    <source>
        <dbReference type="Proteomes" id="UP001139971"/>
    </source>
</evidence>
<gene>
    <name evidence="1" type="ORF">OD750_015635</name>
</gene>
<dbReference type="SUPFAM" id="SSF57938">
    <property type="entry name" value="DnaJ/Hsp40 cysteine-rich domain"/>
    <property type="match status" value="1"/>
</dbReference>
<dbReference type="EMBL" id="JAOVZO020000018">
    <property type="protein sequence ID" value="MDC8013975.1"/>
    <property type="molecule type" value="Genomic_DNA"/>
</dbReference>
<organism evidence="1 2">
    <name type="scientific">Tahibacter soli</name>
    <dbReference type="NCBI Taxonomy" id="2983605"/>
    <lineage>
        <taxon>Bacteria</taxon>
        <taxon>Pseudomonadati</taxon>
        <taxon>Pseudomonadota</taxon>
        <taxon>Gammaproteobacteria</taxon>
        <taxon>Lysobacterales</taxon>
        <taxon>Rhodanobacteraceae</taxon>
        <taxon>Tahibacter</taxon>
    </lineage>
</organism>
<accession>A0A9X3YMJ0</accession>
<name>A0A9X3YMJ0_9GAMM</name>
<reference evidence="1" key="1">
    <citation type="submission" date="2023-02" db="EMBL/GenBank/DDBJ databases">
        <title>Tahibacter soli sp. nov. isolated from soil.</title>
        <authorList>
            <person name="Baek J.H."/>
            <person name="Lee J.K."/>
            <person name="Choi D.G."/>
            <person name="Jeon C.O."/>
        </authorList>
    </citation>
    <scope>NUCLEOTIDE SEQUENCE</scope>
    <source>
        <strain evidence="1">BL</strain>
    </source>
</reference>
<dbReference type="InterPro" id="IPR038500">
    <property type="entry name" value="Antitermination_sf"/>
</dbReference>
<dbReference type="Proteomes" id="UP001139971">
    <property type="component" value="Unassembled WGS sequence"/>
</dbReference>
<proteinExistence type="predicted"/>
<dbReference type="AlphaFoldDB" id="A0A9X3YMJ0"/>
<dbReference type="Gene3D" id="1.10.274.110">
    <property type="match status" value="1"/>
</dbReference>
<sequence>MNVRKIMTRLNAATARYDVARGGVPEITAQDVAGALALVGDPLARDVFCCLWWPDSTALNRERVLKALRDRIWSEFSRRHRAAQLARLDLHIAEGELAARRSPGEHDRREFDTRHAAWERAHRQLWPGTMATYPQLLRAVLTEFVTPRHCATCKGRGAVAGSNGPRVCAACDGRGEKSQSKAWRANALGMTEANFRQSWEPVYEWTYSLVSDLESTAAAQLTRALGAHDERRYAATA</sequence>
<dbReference type="InterPro" id="IPR036410">
    <property type="entry name" value="HSP_DnaJ_Cys-rich_dom_sf"/>
</dbReference>
<keyword evidence="2" id="KW-1185">Reference proteome</keyword>
<comment type="caution">
    <text evidence="1">The sequence shown here is derived from an EMBL/GenBank/DDBJ whole genome shotgun (WGS) entry which is preliminary data.</text>
</comment>
<dbReference type="RefSeq" id="WP_263541618.1">
    <property type="nucleotide sequence ID" value="NZ_JAOVZO020000018.1"/>
</dbReference>
<evidence type="ECO:0000313" key="1">
    <source>
        <dbReference type="EMBL" id="MDC8013975.1"/>
    </source>
</evidence>